<feature type="chain" id="PRO_5025595939" evidence="1">
    <location>
        <begin position="24"/>
        <end position="214"/>
    </location>
</feature>
<dbReference type="EMBL" id="VAUP01000015">
    <property type="protein sequence ID" value="TLX43757.1"/>
    <property type="molecule type" value="Genomic_DNA"/>
</dbReference>
<dbReference type="Proteomes" id="UP000305131">
    <property type="component" value="Unassembled WGS sequence"/>
</dbReference>
<protein>
    <submittedName>
        <fullName evidence="2">Uncharacterized protein</fullName>
    </submittedName>
</protein>
<evidence type="ECO:0000313" key="2">
    <source>
        <dbReference type="EMBL" id="TLX43757.1"/>
    </source>
</evidence>
<sequence length="214" mass="22104">MMPRTTAALLLPVLLIAAAPVRADSSSETKKTLNADGSVSMTYWSAVEDIGTVFGMDLSKSATSAAPVVVSGASDLGGTAYAKVTLSQLPDWLLWQKGTVNVSLDPAGATGKVATTFSRTVTLASGLDATLADTYRVASGASEAWETDKSVSLKLVETGTTFSLATKATQETPTLLPSLSAQQKVLGDITVTTALADTGSTLNKSITAGFTHRW</sequence>
<organism evidence="2 3">
    <name type="scientific">Xanthobacter autotrophicus</name>
    <dbReference type="NCBI Taxonomy" id="280"/>
    <lineage>
        <taxon>Bacteria</taxon>
        <taxon>Pseudomonadati</taxon>
        <taxon>Pseudomonadota</taxon>
        <taxon>Alphaproteobacteria</taxon>
        <taxon>Hyphomicrobiales</taxon>
        <taxon>Xanthobacteraceae</taxon>
        <taxon>Xanthobacter</taxon>
    </lineage>
</organism>
<dbReference type="OrthoDB" id="8442869at2"/>
<accession>A0A6C1KJE9</accession>
<dbReference type="RefSeq" id="WP_138398666.1">
    <property type="nucleotide sequence ID" value="NZ_JBAFVI010000001.1"/>
</dbReference>
<evidence type="ECO:0000313" key="3">
    <source>
        <dbReference type="Proteomes" id="UP000305131"/>
    </source>
</evidence>
<feature type="signal peptide" evidence="1">
    <location>
        <begin position="1"/>
        <end position="23"/>
    </location>
</feature>
<evidence type="ECO:0000256" key="1">
    <source>
        <dbReference type="SAM" id="SignalP"/>
    </source>
</evidence>
<keyword evidence="1" id="KW-0732">Signal</keyword>
<gene>
    <name evidence="2" type="ORF">FBQ73_06525</name>
</gene>
<reference evidence="2 3" key="1">
    <citation type="submission" date="2019-05" db="EMBL/GenBank/DDBJ databases">
        <authorList>
            <person name="Zhou X."/>
        </authorList>
    </citation>
    <scope>NUCLEOTIDE SEQUENCE [LARGE SCALE GENOMIC DNA]</scope>
    <source>
        <strain evidence="2 3">DSM 432</strain>
    </source>
</reference>
<dbReference type="GeneID" id="95773114"/>
<comment type="caution">
    <text evidence="2">The sequence shown here is derived from an EMBL/GenBank/DDBJ whole genome shotgun (WGS) entry which is preliminary data.</text>
</comment>
<name>A0A6C1KJE9_XANAU</name>
<dbReference type="AlphaFoldDB" id="A0A6C1KJE9"/>
<proteinExistence type="predicted"/>